<protein>
    <submittedName>
        <fullName evidence="3">Flp1 family type IVb pilin</fullName>
    </submittedName>
</protein>
<gene>
    <name evidence="3" type="ORF">P0Y55_03100</name>
</gene>
<dbReference type="AlphaFoldDB" id="A0AA95EYE8"/>
<keyword evidence="1" id="KW-1133">Transmembrane helix</keyword>
<evidence type="ECO:0000259" key="2">
    <source>
        <dbReference type="Pfam" id="PF16982"/>
    </source>
</evidence>
<keyword evidence="4" id="KW-1185">Reference proteome</keyword>
<keyword evidence="1" id="KW-0812">Transmembrane</keyword>
<evidence type="ECO:0000256" key="1">
    <source>
        <dbReference type="SAM" id="Phobius"/>
    </source>
</evidence>
<feature type="domain" description="Putative Flagellin Flp1-like" evidence="2">
    <location>
        <begin position="15"/>
        <end position="63"/>
    </location>
</feature>
<name>A0AA95EYE8_9BACL</name>
<dbReference type="Pfam" id="PF16982">
    <property type="entry name" value="Flp1_like"/>
    <property type="match status" value="1"/>
</dbReference>
<organism evidence="3 4">
    <name type="scientific">Candidatus Cohnella colombiensis</name>
    <dbReference type="NCBI Taxonomy" id="3121368"/>
    <lineage>
        <taxon>Bacteria</taxon>
        <taxon>Bacillati</taxon>
        <taxon>Bacillota</taxon>
        <taxon>Bacilli</taxon>
        <taxon>Bacillales</taxon>
        <taxon>Paenibacillaceae</taxon>
        <taxon>Cohnella</taxon>
    </lineage>
</organism>
<reference evidence="3" key="1">
    <citation type="submission" date="2023-03" db="EMBL/GenBank/DDBJ databases">
        <title>Andean soil-derived lignocellulolytic bacterial consortium as a source of novel taxa and putative plastic-active enzymes.</title>
        <authorList>
            <person name="Diaz-Garcia L."/>
            <person name="Chuvochina M."/>
            <person name="Feuerriegel G."/>
            <person name="Bunk B."/>
            <person name="Sproer C."/>
            <person name="Streit W.R."/>
            <person name="Rodriguez L.M."/>
            <person name="Overmann J."/>
            <person name="Jimenez D.J."/>
        </authorList>
    </citation>
    <scope>NUCLEOTIDE SEQUENCE</scope>
    <source>
        <strain evidence="3">MAG 2441</strain>
    </source>
</reference>
<dbReference type="Proteomes" id="UP001178662">
    <property type="component" value="Chromosome"/>
</dbReference>
<proteinExistence type="predicted"/>
<sequence length="69" mass="7775">MLLALYGLGSKAVNRLWRDQKGIGTLELVLIVAVIIILILIFKDWIVTFINKMLGNVDNESKKLFSNNS</sequence>
<feature type="transmembrane region" description="Helical" evidence="1">
    <location>
        <begin position="23"/>
        <end position="42"/>
    </location>
</feature>
<evidence type="ECO:0000313" key="3">
    <source>
        <dbReference type="EMBL" id="WEK55084.1"/>
    </source>
</evidence>
<evidence type="ECO:0000313" key="4">
    <source>
        <dbReference type="Proteomes" id="UP001178662"/>
    </source>
</evidence>
<accession>A0AA95EYE8</accession>
<keyword evidence="1" id="KW-0472">Membrane</keyword>
<dbReference type="EMBL" id="CP119317">
    <property type="protein sequence ID" value="WEK55084.1"/>
    <property type="molecule type" value="Genomic_DNA"/>
</dbReference>
<dbReference type="InterPro" id="IPR031564">
    <property type="entry name" value="Flp1-like"/>
</dbReference>